<sequence>MSAKGLVTVTIPSVFVLIFFLNVISLNYSQNALINNNKQQNLCKIQTQILADHCIEYETTTKTVKDKIAILNKLNTRRNKVASGDIRSFPSSENMMKLEWSQALEISAQRWADQCVIQKSPDILDNCRDLENVFVGQNIATVHGDAPGLSLTALVDIWYMELLHANASIISSYVPSTQMGMSHYDYFTQLVWAESSHVGCGSVKYKQITEDGNKVVNKTINRLVCNFSPSGNIIHNAVYNKGTPCSRCLNDLVCDTEYEALCAASSQKAKVNIDVNISDVVQKIDRPGTVNVKNSTTTTLGDFIEDDDYFTPYNYFSRFLDVPRPTTASNVDNNSSCKDFVAVDDFVELLKIKLSKDPMFKELLLSASTQISDKTNTYTDASVAALVSRIYSKKEDITTIKSTESEHINSTLLADLVEAVIFRKGDKISTTENGLQITQPVGNVSPVKIRAELAEIKQNNDFTGHYFFPEDDTEETSSETTQIYDDISEPPITDIVLEIEDLKRQKSTKDFLEDILEFEPASESRARSNLLTTDLIDLR</sequence>
<evidence type="ECO:0000256" key="1">
    <source>
        <dbReference type="ARBA" id="ARBA00004613"/>
    </source>
</evidence>
<dbReference type="Pfam" id="PF00188">
    <property type="entry name" value="CAP"/>
    <property type="match status" value="1"/>
</dbReference>
<protein>
    <submittedName>
        <fullName evidence="5">Uncharacterized protein LOC113515636 isoform X1</fullName>
    </submittedName>
</protein>
<dbReference type="PRINTS" id="PR00837">
    <property type="entry name" value="V5TPXLIKE"/>
</dbReference>
<keyword evidence="2" id="KW-0964">Secreted</keyword>
<dbReference type="SUPFAM" id="SSF55797">
    <property type="entry name" value="PR-1-like"/>
    <property type="match status" value="1"/>
</dbReference>
<name>A0A6J3C9J2_GALME</name>
<evidence type="ECO:0000256" key="2">
    <source>
        <dbReference type="ARBA" id="ARBA00022525"/>
    </source>
</evidence>
<comment type="subcellular location">
    <subcellularLocation>
        <location evidence="1">Secreted</location>
    </subcellularLocation>
</comment>
<evidence type="ECO:0000313" key="5">
    <source>
        <dbReference type="RefSeq" id="XP_031768475.2"/>
    </source>
</evidence>
<dbReference type="SMART" id="SM00198">
    <property type="entry name" value="SCP"/>
    <property type="match status" value="1"/>
</dbReference>
<accession>A0A6J3C9J2</accession>
<dbReference type="CDD" id="cd05380">
    <property type="entry name" value="CAP_euk"/>
    <property type="match status" value="1"/>
</dbReference>
<dbReference type="PANTHER" id="PTHR10334">
    <property type="entry name" value="CYSTEINE-RICH SECRETORY PROTEIN-RELATED"/>
    <property type="match status" value="1"/>
</dbReference>
<dbReference type="RefSeq" id="XP_031768475.2">
    <property type="nucleotide sequence ID" value="XM_031912615.2"/>
</dbReference>
<evidence type="ECO:0000259" key="3">
    <source>
        <dbReference type="SMART" id="SM00198"/>
    </source>
</evidence>
<feature type="domain" description="SCP" evidence="3">
    <location>
        <begin position="65"/>
        <end position="235"/>
    </location>
</feature>
<dbReference type="InterPro" id="IPR035940">
    <property type="entry name" value="CAP_sf"/>
</dbReference>
<dbReference type="InterPro" id="IPR002413">
    <property type="entry name" value="V5_allergen-like"/>
</dbReference>
<dbReference type="Gene3D" id="3.40.33.10">
    <property type="entry name" value="CAP"/>
    <property type="match status" value="1"/>
</dbReference>
<proteinExistence type="predicted"/>
<dbReference type="Proteomes" id="UP001652740">
    <property type="component" value="Unplaced"/>
</dbReference>
<dbReference type="PRINTS" id="PR00838">
    <property type="entry name" value="V5ALLERGEN"/>
</dbReference>
<dbReference type="InterPro" id="IPR014044">
    <property type="entry name" value="CAP_dom"/>
</dbReference>
<keyword evidence="4" id="KW-1185">Reference proteome</keyword>
<reference evidence="5" key="1">
    <citation type="submission" date="2025-08" db="UniProtKB">
        <authorList>
            <consortium name="RefSeq"/>
        </authorList>
    </citation>
    <scope>IDENTIFICATION</scope>
    <source>
        <tissue evidence="5">Whole larvae</tissue>
    </source>
</reference>
<dbReference type="InterPro" id="IPR001283">
    <property type="entry name" value="CRISP-related"/>
</dbReference>
<gene>
    <name evidence="5" type="primary">LOC113515636</name>
</gene>
<evidence type="ECO:0000313" key="4">
    <source>
        <dbReference type="Proteomes" id="UP001652740"/>
    </source>
</evidence>
<organism evidence="4 5">
    <name type="scientific">Galleria mellonella</name>
    <name type="common">Greater wax moth</name>
    <dbReference type="NCBI Taxonomy" id="7137"/>
    <lineage>
        <taxon>Eukaryota</taxon>
        <taxon>Metazoa</taxon>
        <taxon>Ecdysozoa</taxon>
        <taxon>Arthropoda</taxon>
        <taxon>Hexapoda</taxon>
        <taxon>Insecta</taxon>
        <taxon>Pterygota</taxon>
        <taxon>Neoptera</taxon>
        <taxon>Endopterygota</taxon>
        <taxon>Lepidoptera</taxon>
        <taxon>Glossata</taxon>
        <taxon>Ditrysia</taxon>
        <taxon>Pyraloidea</taxon>
        <taxon>Pyralidae</taxon>
        <taxon>Galleriinae</taxon>
        <taxon>Galleria</taxon>
    </lineage>
</organism>
<dbReference type="GeneID" id="113515636"/>